<sequence length="64" mass="7135">MTFLLTALAENIRQITEVATLVKVATHMELSYEPKVVTIFLPMDVAGNIQNQTFVAIATQRELT</sequence>
<gene>
    <name evidence="1" type="ORF">UFOVP1086_37</name>
    <name evidence="2" type="ORF">UFOVP1440_37</name>
    <name evidence="3" type="ORF">UFOVP1533_37</name>
</gene>
<evidence type="ECO:0000313" key="1">
    <source>
        <dbReference type="EMBL" id="CAB4183070.1"/>
    </source>
</evidence>
<evidence type="ECO:0000313" key="3">
    <source>
        <dbReference type="EMBL" id="CAB5228315.1"/>
    </source>
</evidence>
<name>A0A6J5QE49_9CAUD</name>
<dbReference type="EMBL" id="LR798388">
    <property type="protein sequence ID" value="CAB5228315.1"/>
    <property type="molecule type" value="Genomic_DNA"/>
</dbReference>
<accession>A0A6J5QE49</accession>
<dbReference type="EMBL" id="LR797384">
    <property type="protein sequence ID" value="CAB4212847.1"/>
    <property type="molecule type" value="Genomic_DNA"/>
</dbReference>
<organism evidence="1">
    <name type="scientific">uncultured Caudovirales phage</name>
    <dbReference type="NCBI Taxonomy" id="2100421"/>
    <lineage>
        <taxon>Viruses</taxon>
        <taxon>Duplodnaviria</taxon>
        <taxon>Heunggongvirae</taxon>
        <taxon>Uroviricota</taxon>
        <taxon>Caudoviricetes</taxon>
        <taxon>Peduoviridae</taxon>
        <taxon>Maltschvirus</taxon>
        <taxon>Maltschvirus maltsch</taxon>
    </lineage>
</organism>
<evidence type="ECO:0000313" key="2">
    <source>
        <dbReference type="EMBL" id="CAB4212847.1"/>
    </source>
</evidence>
<protein>
    <submittedName>
        <fullName evidence="1">Uncharacterized protein</fullName>
    </submittedName>
</protein>
<dbReference type="EMBL" id="LR797027">
    <property type="protein sequence ID" value="CAB4183070.1"/>
    <property type="molecule type" value="Genomic_DNA"/>
</dbReference>
<reference evidence="1" key="1">
    <citation type="submission" date="2020-05" db="EMBL/GenBank/DDBJ databases">
        <authorList>
            <person name="Chiriac C."/>
            <person name="Salcher M."/>
            <person name="Ghai R."/>
            <person name="Kavagutti S V."/>
        </authorList>
    </citation>
    <scope>NUCLEOTIDE SEQUENCE</scope>
</reference>
<proteinExistence type="predicted"/>